<keyword evidence="7" id="KW-0687">Ribonucleoprotein</keyword>
<evidence type="ECO:0000256" key="4">
    <source>
        <dbReference type="ARBA" id="ARBA00023015"/>
    </source>
</evidence>
<keyword evidence="4" id="KW-0805">Transcription regulation</keyword>
<proteinExistence type="inferred from homology"/>
<comment type="subcellular location">
    <subcellularLocation>
        <location evidence="1">Mitochondrion</location>
    </subcellularLocation>
</comment>
<keyword evidence="3" id="KW-0689">Ribosomal protein</keyword>
<comment type="similarity">
    <text evidence="2">Belongs to the mitochondrion-specific ribosomal protein mL67 family.</text>
</comment>
<dbReference type="Pfam" id="PF12829">
    <property type="entry name" value="Mhr1"/>
    <property type="match status" value="1"/>
</dbReference>
<evidence type="ECO:0000256" key="7">
    <source>
        <dbReference type="ARBA" id="ARBA00023274"/>
    </source>
</evidence>
<dbReference type="GO" id="GO:1990904">
    <property type="term" value="C:ribonucleoprotein complex"/>
    <property type="evidence" value="ECO:0007669"/>
    <property type="project" value="UniProtKB-KW"/>
</dbReference>
<sequence length="347" mass="40073">MNTRTPPQIVRQAIFSFRGVRYSSTNAIPDSSSINYQPPKSTTQEEPTNSESLKPGQKIYVFYHLQKKNVVYSFTRALNNAHALSQISFNGKKTVPAALRKDLWHPLATLTFPSSPEIGRSVFQKLREYRRRHEQEWDPEDFVKKDDQGNPIPYKKQLRQLGDQKANSIADIAAVLRRLSSSFAEEAGEEEAKGKIGLIGEGTGAKVEVKWSDIYDNAFAEKWSENVKHSVLEPYNNNRDPETRGNSRKQQQEQKRASEASIRAEKKRARRAKYSDVKTRSGIHATKYKALPREEKMEIREKVRLGRERKKEPEYIKKRAKILEKKEAREMREKMKKLNVEDGLDVL</sequence>
<dbReference type="GO" id="GO:0005840">
    <property type="term" value="C:ribosome"/>
    <property type="evidence" value="ECO:0007669"/>
    <property type="project" value="UniProtKB-KW"/>
</dbReference>
<protein>
    <recommendedName>
        <fullName evidence="8">Large ribosomal subunit protein mL67</fullName>
    </recommendedName>
</protein>
<evidence type="ECO:0000256" key="2">
    <source>
        <dbReference type="ARBA" id="ARBA00010741"/>
    </source>
</evidence>
<evidence type="ECO:0000256" key="9">
    <source>
        <dbReference type="SAM" id="MobiDB-lite"/>
    </source>
</evidence>
<evidence type="ECO:0000313" key="10">
    <source>
        <dbReference type="EMBL" id="CAG8960478.1"/>
    </source>
</evidence>
<dbReference type="EMBL" id="CAJVRL010000099">
    <property type="protein sequence ID" value="CAG8960478.1"/>
    <property type="molecule type" value="Genomic_DNA"/>
</dbReference>
<evidence type="ECO:0000313" key="11">
    <source>
        <dbReference type="Proteomes" id="UP000696280"/>
    </source>
</evidence>
<dbReference type="PANTHER" id="PTHR28184">
    <property type="entry name" value="MITOCHONDRIAL HOMOLOGOUS RECOMBINATION PROTEIN 1"/>
    <property type="match status" value="1"/>
</dbReference>
<keyword evidence="11" id="KW-1185">Reference proteome</keyword>
<dbReference type="GO" id="GO:0000150">
    <property type="term" value="F:DNA strand exchange activity"/>
    <property type="evidence" value="ECO:0007669"/>
    <property type="project" value="InterPro"/>
</dbReference>
<dbReference type="PANTHER" id="PTHR28184:SF1">
    <property type="entry name" value="LARGE RIBOSOMAL SUBUNIT PROTEIN ML67"/>
    <property type="match status" value="1"/>
</dbReference>
<keyword evidence="5" id="KW-0496">Mitochondrion</keyword>
<keyword evidence="6" id="KW-0804">Transcription</keyword>
<dbReference type="InterPro" id="IPR024629">
    <property type="entry name" value="Ribosomal_mL67"/>
</dbReference>
<dbReference type="OrthoDB" id="5333655at2759"/>
<dbReference type="GO" id="GO:0005739">
    <property type="term" value="C:mitochondrion"/>
    <property type="evidence" value="ECO:0007669"/>
    <property type="project" value="UniProtKB-SubCell"/>
</dbReference>
<dbReference type="GO" id="GO:0003735">
    <property type="term" value="F:structural constituent of ribosome"/>
    <property type="evidence" value="ECO:0007669"/>
    <property type="project" value="TreeGrafter"/>
</dbReference>
<evidence type="ECO:0000256" key="5">
    <source>
        <dbReference type="ARBA" id="ARBA00023128"/>
    </source>
</evidence>
<evidence type="ECO:0000256" key="1">
    <source>
        <dbReference type="ARBA" id="ARBA00004173"/>
    </source>
</evidence>
<feature type="region of interest" description="Disordered" evidence="9">
    <location>
        <begin position="231"/>
        <end position="289"/>
    </location>
</feature>
<dbReference type="Proteomes" id="UP000696280">
    <property type="component" value="Unassembled WGS sequence"/>
</dbReference>
<evidence type="ECO:0000256" key="3">
    <source>
        <dbReference type="ARBA" id="ARBA00022980"/>
    </source>
</evidence>
<dbReference type="GO" id="GO:0003697">
    <property type="term" value="F:single-stranded DNA binding"/>
    <property type="evidence" value="ECO:0007669"/>
    <property type="project" value="InterPro"/>
</dbReference>
<name>A0A9N9L9K9_9HELO</name>
<evidence type="ECO:0000256" key="6">
    <source>
        <dbReference type="ARBA" id="ARBA00023163"/>
    </source>
</evidence>
<accession>A0A9N9L9K9</accession>
<gene>
    <name evidence="10" type="ORF">HYFRA_00008197</name>
</gene>
<feature type="region of interest" description="Disordered" evidence="9">
    <location>
        <begin position="28"/>
        <end position="52"/>
    </location>
</feature>
<organism evidence="10 11">
    <name type="scientific">Hymenoscyphus fraxineus</name>
    <dbReference type="NCBI Taxonomy" id="746836"/>
    <lineage>
        <taxon>Eukaryota</taxon>
        <taxon>Fungi</taxon>
        <taxon>Dikarya</taxon>
        <taxon>Ascomycota</taxon>
        <taxon>Pezizomycotina</taxon>
        <taxon>Leotiomycetes</taxon>
        <taxon>Helotiales</taxon>
        <taxon>Helotiaceae</taxon>
        <taxon>Hymenoscyphus</taxon>
    </lineage>
</organism>
<dbReference type="AlphaFoldDB" id="A0A9N9L9K9"/>
<reference evidence="10" key="1">
    <citation type="submission" date="2021-07" db="EMBL/GenBank/DDBJ databases">
        <authorList>
            <person name="Durling M."/>
        </authorList>
    </citation>
    <scope>NUCLEOTIDE SEQUENCE</scope>
</reference>
<comment type="caution">
    <text evidence="10">The sequence shown here is derived from an EMBL/GenBank/DDBJ whole genome shotgun (WGS) entry which is preliminary data.</text>
</comment>
<feature type="compositionally biased region" description="Basic and acidic residues" evidence="9">
    <location>
        <begin position="239"/>
        <end position="264"/>
    </location>
</feature>
<evidence type="ECO:0000256" key="8">
    <source>
        <dbReference type="ARBA" id="ARBA00035185"/>
    </source>
</evidence>